<comment type="caution">
    <text evidence="1">The sequence shown here is derived from an EMBL/GenBank/DDBJ whole genome shotgun (WGS) entry which is preliminary data.</text>
</comment>
<dbReference type="AlphaFoldDB" id="A0A1E5JW31"/>
<evidence type="ECO:0000313" key="1">
    <source>
        <dbReference type="EMBL" id="OEH48583.1"/>
    </source>
</evidence>
<reference evidence="1 2" key="1">
    <citation type="submission" date="2016-02" db="EMBL/GenBank/DDBJ databases">
        <title>Secondary metabolites in Legionella.</title>
        <authorList>
            <person name="Tobias N.J."/>
            <person name="Bode H.B."/>
        </authorList>
    </citation>
    <scope>NUCLEOTIDE SEQUENCE [LARGE SCALE GENOMIC DNA]</scope>
    <source>
        <strain evidence="1 2">DSM 19216</strain>
    </source>
</reference>
<evidence type="ECO:0000313" key="2">
    <source>
        <dbReference type="Proteomes" id="UP000095229"/>
    </source>
</evidence>
<gene>
    <name evidence="1" type="ORF">lpari_00418</name>
</gene>
<dbReference type="Proteomes" id="UP000095229">
    <property type="component" value="Unassembled WGS sequence"/>
</dbReference>
<proteinExistence type="predicted"/>
<name>A0A1E5JW31_9GAMM</name>
<dbReference type="PATRIC" id="fig|45071.7.peg.453"/>
<keyword evidence="2" id="KW-1185">Reference proteome</keyword>
<dbReference type="EMBL" id="LSOG01000011">
    <property type="protein sequence ID" value="OEH48583.1"/>
    <property type="molecule type" value="Genomic_DNA"/>
</dbReference>
<organism evidence="1 2">
    <name type="scientific">Legionella parisiensis</name>
    <dbReference type="NCBI Taxonomy" id="45071"/>
    <lineage>
        <taxon>Bacteria</taxon>
        <taxon>Pseudomonadati</taxon>
        <taxon>Pseudomonadota</taxon>
        <taxon>Gammaproteobacteria</taxon>
        <taxon>Legionellales</taxon>
        <taxon>Legionellaceae</taxon>
        <taxon>Legionella</taxon>
    </lineage>
</organism>
<sequence length="108" mass="12538">MDENINHFSFTPHLEAGDLLMMRGDMLHCTQDTETDRVAISIRLIHSKSIIIKQKLIECGFYKLRMLLKNSELFLALLDCFEERGRNELTASEVMDYLARHGFGGFRE</sequence>
<accession>A0A1E5JW31</accession>
<protein>
    <submittedName>
        <fullName evidence="1">Uncharacterized protein</fullName>
    </submittedName>
</protein>
<dbReference type="STRING" id="45071.Lpar_1118"/>